<name>A0A367VD02_9PROT</name>
<dbReference type="SUPFAM" id="SSF55729">
    <property type="entry name" value="Acyl-CoA N-acyltransferases (Nat)"/>
    <property type="match status" value="1"/>
</dbReference>
<comment type="caution">
    <text evidence="2">The sequence shown here is derived from an EMBL/GenBank/DDBJ whole genome shotgun (WGS) entry which is preliminary data.</text>
</comment>
<organism evidence="2 3">
    <name type="scientific">Thalassospira profundimaris</name>
    <dbReference type="NCBI Taxonomy" id="502049"/>
    <lineage>
        <taxon>Bacteria</taxon>
        <taxon>Pseudomonadati</taxon>
        <taxon>Pseudomonadota</taxon>
        <taxon>Alphaproteobacteria</taxon>
        <taxon>Rhodospirillales</taxon>
        <taxon>Thalassospiraceae</taxon>
        <taxon>Thalassospira</taxon>
    </lineage>
</organism>
<evidence type="ECO:0000313" key="2">
    <source>
        <dbReference type="EMBL" id="RCK23108.1"/>
    </source>
</evidence>
<dbReference type="EMBL" id="JPWB01000003">
    <property type="protein sequence ID" value="RCK23108.1"/>
    <property type="molecule type" value="Genomic_DNA"/>
</dbReference>
<proteinExistence type="predicted"/>
<evidence type="ECO:0000313" key="3">
    <source>
        <dbReference type="Proteomes" id="UP000253061"/>
    </source>
</evidence>
<dbReference type="InterPro" id="IPR016181">
    <property type="entry name" value="Acyl_CoA_acyltransferase"/>
</dbReference>
<gene>
    <name evidence="2" type="ORF">TH6_08725</name>
</gene>
<sequence length="741" mass="81253">MLVGVKLKGLQLAIGFSILSKAVDVYKFVTDCREAADTERLALGFLPEAAYQQAAEQGKLFVAVSSGGAYLGHLMFGGVFPYVRVMQTYCVAECRHLGVGKSLISTLVSWAETRGYLSITARVASDLVAANKFYENSGFETVRSERGGKVRNRTILTKVLDLDTPNLFDLMGDQRQASVPSLGLKSAFSGATPLYAIDLNVLFDFSKGRPREKEAQAVLKAALNHEFQAALTDEFPKELLRTSYNPDDDTMLKLCALFSEIPDVRDKDELRKLKGLQNDLARLVFPDRARSATLTKQDISDLRHLSLCIIHAANGFITSEKAILRARDRLLENYQLDVLSVSDFAESPDDEFNRGLEFRSDEITNVEISIVDAKAVSKAEVEGFFDIVLLSEGLRSALLKGWTGLTGAHCQAVKEGNKLVAMMTWKAERRGPSATSVKLVASETSGNTKAVVDGLLGKLCENLSKHAPAILELEIPVGHAKTREVALSLGFRPDDEDKTSRTVFHKISYGKVITSNLWSQFRADLIALAKIKLPEQPPKYESASQVIEYRDAEDNLNQLSLAEFETLLSPLILLLPHRDGLIVPIRRYYADDLLGTSDQLSLLGDHSASIHSSRVYYSRPNKTIQPNSVIIFYESSAGNGRSSAVAIANATQVRELTSAQIAVETNRFGVVRHSELKNIGKSPRKLTLLCSSIVKFNDIVSYSKLCKLGCNNGARFVTATRISHNELLKVVAAGGLNGANG</sequence>
<dbReference type="Gene3D" id="3.40.630.30">
    <property type="match status" value="1"/>
</dbReference>
<dbReference type="Pfam" id="PF00583">
    <property type="entry name" value="Acetyltransf_1"/>
    <property type="match status" value="1"/>
</dbReference>
<dbReference type="Proteomes" id="UP000253061">
    <property type="component" value="Unassembled WGS sequence"/>
</dbReference>
<dbReference type="InterPro" id="IPR000182">
    <property type="entry name" value="GNAT_dom"/>
</dbReference>
<accession>A0A367VD02</accession>
<evidence type="ECO:0000259" key="1">
    <source>
        <dbReference type="PROSITE" id="PS51186"/>
    </source>
</evidence>
<feature type="domain" description="N-acetyltransferase" evidence="1">
    <location>
        <begin position="23"/>
        <end position="161"/>
    </location>
</feature>
<dbReference type="GO" id="GO:0016747">
    <property type="term" value="F:acyltransferase activity, transferring groups other than amino-acyl groups"/>
    <property type="evidence" value="ECO:0007669"/>
    <property type="project" value="InterPro"/>
</dbReference>
<dbReference type="AlphaFoldDB" id="A0A367VD02"/>
<dbReference type="PROSITE" id="PS51186">
    <property type="entry name" value="GNAT"/>
    <property type="match status" value="1"/>
</dbReference>
<reference evidence="2 3" key="1">
    <citation type="submission" date="2014-07" db="EMBL/GenBank/DDBJ databases">
        <title>Draft genome sequence of Thalassospira profundimaris R8-17.</title>
        <authorList>
            <person name="Lai Q."/>
            <person name="Shao Z."/>
        </authorList>
    </citation>
    <scope>NUCLEOTIDE SEQUENCE [LARGE SCALE GENOMIC DNA]</scope>
    <source>
        <strain evidence="2 3">R8-17</strain>
    </source>
</reference>
<protein>
    <recommendedName>
        <fullName evidence="1">N-acetyltransferase domain-containing protein</fullName>
    </recommendedName>
</protein>